<name>A0ACC2VFF4_9TREE</name>
<protein>
    <submittedName>
        <fullName evidence="1">Uncharacterized protein</fullName>
    </submittedName>
</protein>
<proteinExistence type="predicted"/>
<gene>
    <name evidence="1" type="ORF">QFC21_004454</name>
</gene>
<evidence type="ECO:0000313" key="1">
    <source>
        <dbReference type="EMBL" id="KAJ9098125.1"/>
    </source>
</evidence>
<organism evidence="1 2">
    <name type="scientific">Naganishia friedmannii</name>
    <dbReference type="NCBI Taxonomy" id="89922"/>
    <lineage>
        <taxon>Eukaryota</taxon>
        <taxon>Fungi</taxon>
        <taxon>Dikarya</taxon>
        <taxon>Basidiomycota</taxon>
        <taxon>Agaricomycotina</taxon>
        <taxon>Tremellomycetes</taxon>
        <taxon>Filobasidiales</taxon>
        <taxon>Filobasidiaceae</taxon>
        <taxon>Naganishia</taxon>
    </lineage>
</organism>
<evidence type="ECO:0000313" key="2">
    <source>
        <dbReference type="Proteomes" id="UP001227268"/>
    </source>
</evidence>
<reference evidence="1" key="1">
    <citation type="submission" date="2023-04" db="EMBL/GenBank/DDBJ databases">
        <title>Draft Genome sequencing of Naganishia species isolated from polar environments using Oxford Nanopore Technology.</title>
        <authorList>
            <person name="Leo P."/>
            <person name="Venkateswaran K."/>
        </authorList>
    </citation>
    <scope>NUCLEOTIDE SEQUENCE</scope>
    <source>
        <strain evidence="1">MNA-CCFEE 5423</strain>
    </source>
</reference>
<dbReference type="EMBL" id="JASBWT010000015">
    <property type="protein sequence ID" value="KAJ9098125.1"/>
    <property type="molecule type" value="Genomic_DNA"/>
</dbReference>
<sequence>MSSSASAGNTILVFTHSDSVPVVQDFLRVLVNPDAELPLPPRNPHPQGEQAEEQASQRTVEWHIDNKYYTARVRFLIHEYDQDPQEDEKEAATGNTLKDVPAVIYAYTLSNHVPLPRTLLDSISAASPELSFAIRIPHARPFTSDETIAEKEEEAYDPVVEEELMDEAGMEYIDFTSLYNPTPKLRGAMDFAAQPTIPTTSREALRQFCDSLQTIMWPSMRRKELPSVRGRRNQAEAAAAVPSAGERTAMMSPDVLAPPATLTSVLPSSSTSSQGDGFPVLFPTPTSPTTATPNRTLASSPAQSLKKERRNPGTTHHPVNPFDLSPSAEQALLVRENEELEAWLNTEDVRGGPDGCVPDSRDPGLTSHDKKNAGKEEEVTEGQGFDDDFSSWDIRKLVDQALVGVGDDADDDDDDEFSAFQSAAPRGTIPYAPAPHTTHNHKNDDDDHYLALSAERVSSHPNDDTNDFNNDSDDDLGIPLDPRALLNHLQSLRAELAGVQDEDERRARAGKEVVDILKGLGIRLDELDLDLEGEVGL</sequence>
<comment type="caution">
    <text evidence="1">The sequence shown here is derived from an EMBL/GenBank/DDBJ whole genome shotgun (WGS) entry which is preliminary data.</text>
</comment>
<dbReference type="Proteomes" id="UP001227268">
    <property type="component" value="Unassembled WGS sequence"/>
</dbReference>
<accession>A0ACC2VFF4</accession>
<keyword evidence="2" id="KW-1185">Reference proteome</keyword>